<evidence type="ECO:0000313" key="8">
    <source>
        <dbReference type="EMBL" id="RKD95983.1"/>
    </source>
</evidence>
<feature type="coiled-coil region" evidence="4">
    <location>
        <begin position="579"/>
        <end position="613"/>
    </location>
</feature>
<evidence type="ECO:0000256" key="1">
    <source>
        <dbReference type="ARBA" id="ARBA00023224"/>
    </source>
</evidence>
<dbReference type="Gene3D" id="6.10.250.1910">
    <property type="match status" value="1"/>
</dbReference>
<dbReference type="PANTHER" id="PTHR32089">
    <property type="entry name" value="METHYL-ACCEPTING CHEMOTAXIS PROTEIN MCPB"/>
    <property type="match status" value="1"/>
</dbReference>
<dbReference type="AlphaFoldDB" id="A0A3R7GJR9"/>
<feature type="region of interest" description="Disordered" evidence="5">
    <location>
        <begin position="393"/>
        <end position="434"/>
    </location>
</feature>
<dbReference type="InterPro" id="IPR004090">
    <property type="entry name" value="Chemotax_Me-accpt_rcpt"/>
</dbReference>
<sequence length="868" mass="93689">MEWSVRSVRRRVRRLVPAAVRERYALKFGIVLLLLGLSIGALGFAATGAITDSVESTALEEQEETAIREAKAFDDWNARNENFVVASAGAPVVASGDVNETKAYLEDIYYDLPDERMHALYVDTESGEVVAGVDTTAETLAEIKFPDTNELGDLSTHYVQRTEPYAMPDQLGLAADEHPVVSYYIGVGEDADRALVFTFALSDRTGDYATQTSGDTVVTILDEEGRIVGDNRKLGYGGDEANASFGRQYEGYERFQELAALDGPGAATVEGRPSEALRGAPYEFAPDDYVVGYHTTAEGWSVLVHTSEADALGFVTTVNRFGYLITVIGVGLIGVFGVVVGRNTATSIRTLSSRAAEIREGEYDVDLETERVDEIGDLYRTVDEMRESLVTRIEESERTREQAEKARDRADEAREEAESAKRRAEQTRREAQEQNEYLERKAAEYCDVMGECADGDLTQRLDPAAESEPMAEIATTFNATVDDIERTIARISAFAGDVADASDDVRAECTDLEATNDSVADSVEEITAVTDEQNERMEAIATEIQGMSATIEEIASTADSLADTSRRAARGANEGIATAEDVGEEMERIERRADAALEEMRALEDSMAEIDEIVGVITDIADQTNILALNASIEAAHAGGDGTNGAGFATVAQEVKQLAEETKTSAAEIESLIDTVQAQTDRTVDEMATMRERVIEGAETVEQSVSAFEEIEAEVSAADHGVQEINDATDAIADSTQDLVPMAEDVTALSDRTAREAAAVAESVSDQTAAIATVSRNANDLSERSRTLRDLLDEFAIDRGEIDGTASLESGAGRDETVELEFASGTGTQARDEGTSDLETIGSETKTELETATATDDGESADLEPRDD</sequence>
<dbReference type="Gene3D" id="1.10.287.950">
    <property type="entry name" value="Methyl-accepting chemotaxis protein"/>
    <property type="match status" value="1"/>
</dbReference>
<evidence type="ECO:0000256" key="2">
    <source>
        <dbReference type="ARBA" id="ARBA00029447"/>
    </source>
</evidence>
<dbReference type="GO" id="GO:0004888">
    <property type="term" value="F:transmembrane signaling receptor activity"/>
    <property type="evidence" value="ECO:0007669"/>
    <property type="project" value="InterPro"/>
</dbReference>
<feature type="domain" description="HAMP" evidence="7">
    <location>
        <begin position="447"/>
        <end position="489"/>
    </location>
</feature>
<comment type="caution">
    <text evidence="8">The sequence shown here is derived from an EMBL/GenBank/DDBJ whole genome shotgun (WGS) entry which is preliminary data.</text>
</comment>
<comment type="similarity">
    <text evidence="2">Belongs to the methyl-accepting chemotaxis (MCP) protein family.</text>
</comment>
<dbReference type="OrthoDB" id="8523at2157"/>
<organism evidence="8 9">
    <name type="scientific">Halopiger aswanensis</name>
    <dbReference type="NCBI Taxonomy" id="148449"/>
    <lineage>
        <taxon>Archaea</taxon>
        <taxon>Methanobacteriati</taxon>
        <taxon>Methanobacteriota</taxon>
        <taxon>Stenosarchaea group</taxon>
        <taxon>Halobacteria</taxon>
        <taxon>Halobacteriales</taxon>
        <taxon>Natrialbaceae</taxon>
        <taxon>Halopiger</taxon>
    </lineage>
</organism>
<evidence type="ECO:0000259" key="6">
    <source>
        <dbReference type="PROSITE" id="PS50111"/>
    </source>
</evidence>
<evidence type="ECO:0000259" key="7">
    <source>
        <dbReference type="PROSITE" id="PS50885"/>
    </source>
</evidence>
<keyword evidence="1 3" id="KW-0807">Transducer</keyword>
<dbReference type="PRINTS" id="PR00260">
    <property type="entry name" value="CHEMTRNSDUCR"/>
</dbReference>
<keyword evidence="4" id="KW-0175">Coiled coil</keyword>
<dbReference type="Proteomes" id="UP000283805">
    <property type="component" value="Unassembled WGS sequence"/>
</dbReference>
<dbReference type="GO" id="GO:0007165">
    <property type="term" value="P:signal transduction"/>
    <property type="evidence" value="ECO:0007669"/>
    <property type="project" value="UniProtKB-KW"/>
</dbReference>
<dbReference type="CDD" id="cd11386">
    <property type="entry name" value="MCP_signal"/>
    <property type="match status" value="1"/>
</dbReference>
<evidence type="ECO:0000256" key="4">
    <source>
        <dbReference type="SAM" id="Coils"/>
    </source>
</evidence>
<dbReference type="SMART" id="SM00304">
    <property type="entry name" value="HAMP"/>
    <property type="match status" value="2"/>
</dbReference>
<dbReference type="PROSITE" id="PS50885">
    <property type="entry name" value="HAMP"/>
    <property type="match status" value="2"/>
</dbReference>
<dbReference type="GO" id="GO:0006935">
    <property type="term" value="P:chemotaxis"/>
    <property type="evidence" value="ECO:0007669"/>
    <property type="project" value="InterPro"/>
</dbReference>
<dbReference type="SUPFAM" id="SSF58104">
    <property type="entry name" value="Methyl-accepting chemotaxis protein (MCP) signaling domain"/>
    <property type="match status" value="1"/>
</dbReference>
<dbReference type="InterPro" id="IPR004089">
    <property type="entry name" value="MCPsignal_dom"/>
</dbReference>
<name>A0A3R7GJR9_9EURY</name>
<feature type="region of interest" description="Disordered" evidence="5">
    <location>
        <begin position="822"/>
        <end position="868"/>
    </location>
</feature>
<proteinExistence type="inferred from homology"/>
<dbReference type="Pfam" id="PF00015">
    <property type="entry name" value="MCPsignal"/>
    <property type="match status" value="1"/>
</dbReference>
<evidence type="ECO:0000313" key="9">
    <source>
        <dbReference type="Proteomes" id="UP000283805"/>
    </source>
</evidence>
<dbReference type="CDD" id="cd06225">
    <property type="entry name" value="HAMP"/>
    <property type="match status" value="1"/>
</dbReference>
<feature type="domain" description="Methyl-accepting transducer" evidence="6">
    <location>
        <begin position="508"/>
        <end position="747"/>
    </location>
</feature>
<feature type="domain" description="HAMP" evidence="7">
    <location>
        <begin position="342"/>
        <end position="394"/>
    </location>
</feature>
<dbReference type="Pfam" id="PF00672">
    <property type="entry name" value="HAMP"/>
    <property type="match status" value="1"/>
</dbReference>
<reference evidence="8 9" key="1">
    <citation type="submission" date="2018-09" db="EMBL/GenBank/DDBJ databases">
        <title>Genomic Encyclopedia of Archaeal and Bacterial Type Strains, Phase II (KMG-II): from individual species to whole genera.</title>
        <authorList>
            <person name="Goeker M."/>
        </authorList>
    </citation>
    <scope>NUCLEOTIDE SEQUENCE [LARGE SCALE GENOMIC DNA]</scope>
    <source>
        <strain evidence="8 9">DSM 13151</strain>
    </source>
</reference>
<dbReference type="EMBL" id="RAPO01000002">
    <property type="protein sequence ID" value="RKD95983.1"/>
    <property type="molecule type" value="Genomic_DNA"/>
</dbReference>
<gene>
    <name evidence="8" type="ORF">ATJ93_2846</name>
</gene>
<dbReference type="PANTHER" id="PTHR32089:SF112">
    <property type="entry name" value="LYSOZYME-LIKE PROTEIN-RELATED"/>
    <property type="match status" value="1"/>
</dbReference>
<keyword evidence="9" id="KW-1185">Reference proteome</keyword>
<dbReference type="SUPFAM" id="SSF158472">
    <property type="entry name" value="HAMP domain-like"/>
    <property type="match status" value="1"/>
</dbReference>
<dbReference type="SMART" id="SM00283">
    <property type="entry name" value="MA"/>
    <property type="match status" value="1"/>
</dbReference>
<protein>
    <submittedName>
        <fullName evidence="8">Methyl-accepting chemotaxis protein</fullName>
    </submittedName>
</protein>
<evidence type="ECO:0000256" key="3">
    <source>
        <dbReference type="PROSITE-ProRule" id="PRU00284"/>
    </source>
</evidence>
<dbReference type="InterPro" id="IPR003660">
    <property type="entry name" value="HAMP_dom"/>
</dbReference>
<evidence type="ECO:0000256" key="5">
    <source>
        <dbReference type="SAM" id="MobiDB-lite"/>
    </source>
</evidence>
<dbReference type="GO" id="GO:0016020">
    <property type="term" value="C:membrane"/>
    <property type="evidence" value="ECO:0007669"/>
    <property type="project" value="InterPro"/>
</dbReference>
<dbReference type="PROSITE" id="PS50111">
    <property type="entry name" value="CHEMOTAXIS_TRANSDUC_2"/>
    <property type="match status" value="1"/>
</dbReference>
<accession>A0A3R7GJR9</accession>
<feature type="compositionally biased region" description="Acidic residues" evidence="5">
    <location>
        <begin position="856"/>
        <end position="868"/>
    </location>
</feature>